<dbReference type="RefSeq" id="WP_025208513.1">
    <property type="nucleotide sequence ID" value="NZ_CP006932.1"/>
</dbReference>
<accession>W8GIZ5</accession>
<keyword evidence="1" id="KW-1133">Transmembrane helix</keyword>
<proteinExistence type="predicted"/>
<dbReference type="EMBL" id="CP006932">
    <property type="protein sequence ID" value="AHK22212.1"/>
    <property type="molecule type" value="Genomic_DNA"/>
</dbReference>
<protein>
    <submittedName>
        <fullName evidence="2">Uncharacterized protein</fullName>
    </submittedName>
</protein>
<dbReference type="KEGG" id="hcr:X271_00100"/>
<keyword evidence="1" id="KW-0812">Transmembrane</keyword>
<evidence type="ECO:0000313" key="3">
    <source>
        <dbReference type="Proteomes" id="UP000019450"/>
    </source>
</evidence>
<keyword evidence="3" id="KW-1185">Reference proteome</keyword>
<evidence type="ECO:0000256" key="1">
    <source>
        <dbReference type="SAM" id="Phobius"/>
    </source>
</evidence>
<dbReference type="AlphaFoldDB" id="W8GIZ5"/>
<dbReference type="HOGENOM" id="CLU_1583496_0_0_14"/>
<organism evidence="2 3">
    <name type="scientific">Candidatus Hepatoplasma crinochetorum Av</name>
    <dbReference type="NCBI Taxonomy" id="1427984"/>
    <lineage>
        <taxon>Bacteria</taxon>
        <taxon>Bacillati</taxon>
        <taxon>Mycoplasmatota</taxon>
        <taxon>Mollicutes</taxon>
        <taxon>Candidatus Hepatoplasmataceae</taxon>
        <taxon>Candidatus Hepatoplasma</taxon>
    </lineage>
</organism>
<name>W8GIZ5_9MOLU</name>
<sequence length="168" mass="19675">MFAIIFITLFFLIIIVLVIVAVFGSKKDKQKQQIDLMKKKKDDKVSKENSIKVIFKLYLLVDIVSKDLKNFKPSIGIKSIGDINNSALQVIKNLYNSEEVKKIYLIPERENELKPILEELKKVKPAKWEEQAFFSVNVIRNKAESLLHSNKKNQKLFKEIKREFKYSE</sequence>
<reference evidence="2 3" key="1">
    <citation type="journal article" date="2014" name="Genome Biol. Evol.">
        <title>Phylogenomics of "Candidatus Hepatoplasma crinochetorum," a Lineage of Mollicutes Associated with Noninsect Arthropods.</title>
        <authorList>
            <person name="Leclercq S."/>
            <person name="Dittmer J."/>
            <person name="Bouchon D."/>
            <person name="Cordaux R."/>
        </authorList>
    </citation>
    <scope>NUCLEOTIDE SEQUENCE [LARGE SCALE GENOMIC DNA]</scope>
    <source>
        <strain evidence="2 3">Av</strain>
    </source>
</reference>
<dbReference type="NCBIfam" id="NF045939">
    <property type="entry name" value="MHJ_0274_fam"/>
    <property type="match status" value="1"/>
</dbReference>
<gene>
    <name evidence="2" type="ORF">X271_00100</name>
</gene>
<dbReference type="Proteomes" id="UP000019450">
    <property type="component" value="Chromosome"/>
</dbReference>
<dbReference type="STRING" id="1427984.X271_00100"/>
<feature type="transmembrane region" description="Helical" evidence="1">
    <location>
        <begin position="6"/>
        <end position="24"/>
    </location>
</feature>
<evidence type="ECO:0000313" key="2">
    <source>
        <dbReference type="EMBL" id="AHK22212.1"/>
    </source>
</evidence>
<keyword evidence="1" id="KW-0472">Membrane</keyword>